<accession>A0A133PZ56</accession>
<gene>
    <name evidence="1" type="ORF">HMPREF3226_01964</name>
</gene>
<dbReference type="AlphaFoldDB" id="A0A133PZ56"/>
<name>A0A133PZ56_9BACT</name>
<comment type="caution">
    <text evidence="1">The sequence shown here is derived from an EMBL/GenBank/DDBJ whole genome shotgun (WGS) entry which is preliminary data.</text>
</comment>
<reference evidence="2" key="1">
    <citation type="submission" date="2016-01" db="EMBL/GenBank/DDBJ databases">
        <authorList>
            <person name="Mitreva M."/>
            <person name="Pepin K.H."/>
            <person name="Mihindukulasuriya K.A."/>
            <person name="Fulton R."/>
            <person name="Fronick C."/>
            <person name="O'Laughlin M."/>
            <person name="Miner T."/>
            <person name="Herter B."/>
            <person name="Rosa B.A."/>
            <person name="Cordes M."/>
            <person name="Tomlinson C."/>
            <person name="Wollam A."/>
            <person name="Palsikar V.B."/>
            <person name="Mardis E.R."/>
            <person name="Wilson R.K."/>
        </authorList>
    </citation>
    <scope>NUCLEOTIDE SEQUENCE [LARGE SCALE GENOMIC DNA]</scope>
    <source>
        <strain evidence="2">MJR7716</strain>
    </source>
</reference>
<sequence length="49" mass="5661">MVISLFCFSRTKDNAITITKYNFMMMAESNVRYQVSVYPSPEKGAYTLL</sequence>
<keyword evidence="2" id="KW-1185">Reference proteome</keyword>
<evidence type="ECO:0000313" key="1">
    <source>
        <dbReference type="EMBL" id="KXA35658.1"/>
    </source>
</evidence>
<evidence type="ECO:0000313" key="2">
    <source>
        <dbReference type="Proteomes" id="UP000070533"/>
    </source>
</evidence>
<organism evidence="1 2">
    <name type="scientific">Prevotella corporis</name>
    <dbReference type="NCBI Taxonomy" id="28128"/>
    <lineage>
        <taxon>Bacteria</taxon>
        <taxon>Pseudomonadati</taxon>
        <taxon>Bacteroidota</taxon>
        <taxon>Bacteroidia</taxon>
        <taxon>Bacteroidales</taxon>
        <taxon>Prevotellaceae</taxon>
        <taxon>Prevotella</taxon>
    </lineage>
</organism>
<protein>
    <submittedName>
        <fullName evidence="1">Uncharacterized protein</fullName>
    </submittedName>
</protein>
<dbReference type="Proteomes" id="UP000070533">
    <property type="component" value="Unassembled WGS sequence"/>
</dbReference>
<proteinExistence type="predicted"/>
<dbReference type="EMBL" id="LRQG01000179">
    <property type="protein sequence ID" value="KXA35658.1"/>
    <property type="molecule type" value="Genomic_DNA"/>
</dbReference>
<dbReference type="PATRIC" id="fig|28128.5.peg.2025"/>